<evidence type="ECO:0000256" key="7">
    <source>
        <dbReference type="SAM" id="Coils"/>
    </source>
</evidence>
<organism evidence="9 10">
    <name type="scientific">Bdellovibrio reynosensis</name>
    <dbReference type="NCBI Taxonomy" id="2835041"/>
    <lineage>
        <taxon>Bacteria</taxon>
        <taxon>Pseudomonadati</taxon>
        <taxon>Bdellovibrionota</taxon>
        <taxon>Bdellovibrionia</taxon>
        <taxon>Bdellovibrionales</taxon>
        <taxon>Pseudobdellovibrionaceae</taxon>
        <taxon>Bdellovibrio</taxon>
    </lineage>
</organism>
<dbReference type="CDD" id="cd00361">
    <property type="entry name" value="arom_aa_hydroxylase"/>
    <property type="match status" value="1"/>
</dbReference>
<dbReference type="InterPro" id="IPR036329">
    <property type="entry name" value="Aro-AA_hydroxylase_C_sf"/>
</dbReference>
<dbReference type="InterPro" id="IPR036951">
    <property type="entry name" value="ArAA_hydroxylase_sf"/>
</dbReference>
<dbReference type="RefSeq" id="WP_243536913.1">
    <property type="nucleotide sequence ID" value="NZ_CP093442.1"/>
</dbReference>
<dbReference type="InterPro" id="IPR001273">
    <property type="entry name" value="ArAA_hydroxylase"/>
</dbReference>
<comment type="similarity">
    <text evidence="2">Belongs to the biopterin-dependent aromatic amino acid hydroxylase family.</text>
</comment>
<evidence type="ECO:0000256" key="4">
    <source>
        <dbReference type="ARBA" id="ARBA00023002"/>
    </source>
</evidence>
<keyword evidence="5" id="KW-0408">Iron</keyword>
<dbReference type="Pfam" id="PF00351">
    <property type="entry name" value="Biopterin_H"/>
    <property type="match status" value="2"/>
</dbReference>
<keyword evidence="10" id="KW-1185">Reference proteome</keyword>
<keyword evidence="7" id="KW-0175">Coiled coil</keyword>
<keyword evidence="6" id="KW-0503">Monooxygenase</keyword>
<dbReference type="Gene3D" id="1.10.800.10">
    <property type="entry name" value="Aromatic amino acid hydroxylase"/>
    <property type="match status" value="1"/>
</dbReference>
<sequence>METDFLPPHLRKYVVEQHYEKYTPVDQAVWRYILRQLRAFLSKHAHECYAEGLEKTGINVERIPRIEDISAKLQKFGWRALPVSGFIPPAAFMELQALGVLPIASDMRTLDHLLYTPAPDIVHEAAGHAPILVHPEFSAYLTRYAQVAKKAIISKEDLDLYEAIRELSDIKENPTSTQEQIRAAEQTLDEVSKSITHVSEASELSRMNWWTAEYGLIGTLDNPKIFGAGLLSSVGEAKWCLTQKVKKLPLTVDCIKTTYDITEPQPQLFVTPDFETLSKVLDEMSEQMAFKVGGLKGLNKAIEAKSVNTAELNSGIQISGVITEAITANGEVAYLRFEGPSQLNYKDKELSGHDKSYHAHGFGTPVGFLKSNPSKCPSTFSDQEWQDLKVQVGNTVRLEFVSGVVVEGKVKGRGVTDGKTILLALENATAKLGDRVLFAPEWGIYDMAIGSKVTSVFGGAADREAYGETSDFVAKRVPVPQYSAKELSRHQSFGNLRKVRESGVQGAALSQAIEQVMADHQEFFHEEWLLNLEALELIHARAKDSALKAKLENELSRLSQRDEKTKGLIDEGLALVGVP</sequence>
<accession>A0ABY4C7G7</accession>
<dbReference type="PANTHER" id="PTHR11473:SF24">
    <property type="entry name" value="PHENYLALANINE-4-HYDROXYLASE"/>
    <property type="match status" value="1"/>
</dbReference>
<name>A0ABY4C7G7_9BACT</name>
<evidence type="ECO:0000256" key="5">
    <source>
        <dbReference type="ARBA" id="ARBA00023004"/>
    </source>
</evidence>
<proteinExistence type="inferred from homology"/>
<evidence type="ECO:0000256" key="6">
    <source>
        <dbReference type="ARBA" id="ARBA00023033"/>
    </source>
</evidence>
<evidence type="ECO:0000256" key="3">
    <source>
        <dbReference type="ARBA" id="ARBA00022723"/>
    </source>
</evidence>
<evidence type="ECO:0000256" key="2">
    <source>
        <dbReference type="ARBA" id="ARBA00009712"/>
    </source>
</evidence>
<reference evidence="9" key="1">
    <citation type="submission" date="2022-03" db="EMBL/GenBank/DDBJ databases">
        <title>Genome Identification and Characterization of new species Bdellovibrio reynosense LBG001 sp. nov. from a Mexico soil sample.</title>
        <authorList>
            <person name="Camilli A."/>
            <person name="Ajao Y."/>
            <person name="Guo X."/>
        </authorList>
    </citation>
    <scope>NUCLEOTIDE SEQUENCE</scope>
    <source>
        <strain evidence="9">LBG001</strain>
    </source>
</reference>
<protein>
    <submittedName>
        <fullName evidence="9">Aromatic amino acid hydroxylase</fullName>
        <ecNumber evidence="9">1.14.16.-</ecNumber>
    </submittedName>
</protein>
<dbReference type="PROSITE" id="PS51410">
    <property type="entry name" value="BH4_AAA_HYDROXYL_2"/>
    <property type="match status" value="1"/>
</dbReference>
<dbReference type="EMBL" id="CP093442">
    <property type="protein sequence ID" value="UOF00739.1"/>
    <property type="molecule type" value="Genomic_DNA"/>
</dbReference>
<dbReference type="SUPFAM" id="SSF56534">
    <property type="entry name" value="Aromatic aminoacid monoxygenases, catalytic and oligomerization domains"/>
    <property type="match status" value="1"/>
</dbReference>
<dbReference type="Proteomes" id="UP000830116">
    <property type="component" value="Chromosome"/>
</dbReference>
<evidence type="ECO:0000313" key="9">
    <source>
        <dbReference type="EMBL" id="UOF00739.1"/>
    </source>
</evidence>
<keyword evidence="3" id="KW-0479">Metal-binding</keyword>
<keyword evidence="4 9" id="KW-0560">Oxidoreductase</keyword>
<evidence type="ECO:0000256" key="1">
    <source>
        <dbReference type="ARBA" id="ARBA00001954"/>
    </source>
</evidence>
<feature type="domain" description="Biopterin-dependent aromatic amino acid hydroxylase family profile" evidence="8">
    <location>
        <begin position="1"/>
        <end position="336"/>
    </location>
</feature>
<dbReference type="PANTHER" id="PTHR11473">
    <property type="entry name" value="AROMATIC AMINO ACID HYDROXYLASE"/>
    <property type="match status" value="1"/>
</dbReference>
<evidence type="ECO:0000259" key="8">
    <source>
        <dbReference type="PROSITE" id="PS51410"/>
    </source>
</evidence>
<evidence type="ECO:0000313" key="10">
    <source>
        <dbReference type="Proteomes" id="UP000830116"/>
    </source>
</evidence>
<dbReference type="InterPro" id="IPR019774">
    <property type="entry name" value="Aromatic-AA_hydroxylase_C"/>
</dbReference>
<comment type="cofactor">
    <cofactor evidence="1">
        <name>Fe(2+)</name>
        <dbReference type="ChEBI" id="CHEBI:29033"/>
    </cofactor>
</comment>
<dbReference type="NCBIfam" id="NF010657">
    <property type="entry name" value="PRK14056.1"/>
    <property type="match status" value="1"/>
</dbReference>
<dbReference type="EC" id="1.14.16.-" evidence="9"/>
<dbReference type="GO" id="GO:0016491">
    <property type="term" value="F:oxidoreductase activity"/>
    <property type="evidence" value="ECO:0007669"/>
    <property type="project" value="UniProtKB-KW"/>
</dbReference>
<gene>
    <name evidence="9" type="ORF">MNR06_13635</name>
</gene>
<feature type="coiled-coil region" evidence="7">
    <location>
        <begin position="541"/>
        <end position="568"/>
    </location>
</feature>